<dbReference type="Pfam" id="PF12796">
    <property type="entry name" value="Ank_2"/>
    <property type="match status" value="1"/>
</dbReference>
<feature type="domain" description="SOCS box" evidence="4">
    <location>
        <begin position="283"/>
        <end position="325"/>
    </location>
</feature>
<dbReference type="PROSITE" id="PS50088">
    <property type="entry name" value="ANK_REPEAT"/>
    <property type="match status" value="3"/>
</dbReference>
<dbReference type="InterPro" id="IPR036770">
    <property type="entry name" value="Ankyrin_rpt-contain_sf"/>
</dbReference>
<protein>
    <recommendedName>
        <fullName evidence="4">SOCS box domain-containing protein</fullName>
    </recommendedName>
</protein>
<dbReference type="SUPFAM" id="SSF48403">
    <property type="entry name" value="Ankyrin repeat"/>
    <property type="match status" value="1"/>
</dbReference>
<sequence>MLLVPTSARAAAGGMANTVELPLQISAHAYLMNHMVDADDDDDVRLHLAALCGDDKGLRQITADPQYIQWLNYRVRPYMSPPLRLAVSGGNPECVEVLVSAGADIELEDVKGQTPIFVATCQKKLEIMKILLEAGANPEGSRKNRCSPLLIAVRDGFSDGVKLLLEYGADPEPFDHIFTCVPGWPLQHAVVYAHFSCYFELLKSGALANLTSLPYEVAPRIVARLSIPHAILKYSREYPEFVKLYYECGGNLRQLGTAGTTCIEEFLECSPAKELLVTLSGLPLSLKSLCRVTIRQLLGRRNLHKLSSLELPLSLFPFLNFEEFSHYSLQTRLNTRSRIHTTEE</sequence>
<evidence type="ECO:0000256" key="1">
    <source>
        <dbReference type="ARBA" id="ARBA00022737"/>
    </source>
</evidence>
<dbReference type="PANTHER" id="PTHR24198:SF165">
    <property type="entry name" value="ANKYRIN REPEAT-CONTAINING PROTEIN-RELATED"/>
    <property type="match status" value="1"/>
</dbReference>
<dbReference type="SUPFAM" id="SSF158235">
    <property type="entry name" value="SOCS box-like"/>
    <property type="match status" value="1"/>
</dbReference>
<proteinExistence type="predicted"/>
<evidence type="ECO:0000313" key="5">
    <source>
        <dbReference type="EMBL" id="KAK8745842.1"/>
    </source>
</evidence>
<gene>
    <name evidence="5" type="ORF">OTU49_000045</name>
</gene>
<comment type="caution">
    <text evidence="5">The sequence shown here is derived from an EMBL/GenBank/DDBJ whole genome shotgun (WGS) entry which is preliminary data.</text>
</comment>
<reference evidence="5 6" key="1">
    <citation type="journal article" date="2024" name="BMC Genomics">
        <title>Genome assembly of redclaw crayfish (Cherax quadricarinatus) provides insights into its immune adaptation and hypoxia tolerance.</title>
        <authorList>
            <person name="Liu Z."/>
            <person name="Zheng J."/>
            <person name="Li H."/>
            <person name="Fang K."/>
            <person name="Wang S."/>
            <person name="He J."/>
            <person name="Zhou D."/>
            <person name="Weng S."/>
            <person name="Chi M."/>
            <person name="Gu Z."/>
            <person name="He J."/>
            <person name="Li F."/>
            <person name="Wang M."/>
        </authorList>
    </citation>
    <scope>NUCLEOTIDE SEQUENCE [LARGE SCALE GENOMIC DNA]</scope>
    <source>
        <strain evidence="5">ZL_2023a</strain>
    </source>
</reference>
<keyword evidence="2 3" id="KW-0040">ANK repeat</keyword>
<feature type="repeat" description="ANK" evidence="3">
    <location>
        <begin position="111"/>
        <end position="143"/>
    </location>
</feature>
<evidence type="ECO:0000259" key="4">
    <source>
        <dbReference type="PROSITE" id="PS50225"/>
    </source>
</evidence>
<dbReference type="EMBL" id="JARKIK010000018">
    <property type="protein sequence ID" value="KAK8745842.1"/>
    <property type="molecule type" value="Genomic_DNA"/>
</dbReference>
<dbReference type="InterPro" id="IPR036036">
    <property type="entry name" value="SOCS_box-like_dom_sf"/>
</dbReference>
<dbReference type="PANTHER" id="PTHR24198">
    <property type="entry name" value="ANKYRIN REPEAT AND PROTEIN KINASE DOMAIN-CONTAINING PROTEIN"/>
    <property type="match status" value="1"/>
</dbReference>
<evidence type="ECO:0000313" key="6">
    <source>
        <dbReference type="Proteomes" id="UP001445076"/>
    </source>
</evidence>
<dbReference type="Pfam" id="PF07525">
    <property type="entry name" value="SOCS_box"/>
    <property type="match status" value="1"/>
</dbReference>
<dbReference type="AlphaFoldDB" id="A0AAW0Y290"/>
<dbReference type="PROSITE" id="PS50225">
    <property type="entry name" value="SOCS"/>
    <property type="match status" value="1"/>
</dbReference>
<evidence type="ECO:0000256" key="2">
    <source>
        <dbReference type="ARBA" id="ARBA00023043"/>
    </source>
</evidence>
<feature type="repeat" description="ANK" evidence="3">
    <location>
        <begin position="78"/>
        <end position="110"/>
    </location>
</feature>
<evidence type="ECO:0000256" key="3">
    <source>
        <dbReference type="PROSITE-ProRule" id="PRU00023"/>
    </source>
</evidence>
<dbReference type="Proteomes" id="UP001445076">
    <property type="component" value="Unassembled WGS sequence"/>
</dbReference>
<dbReference type="GO" id="GO:0035556">
    <property type="term" value="P:intracellular signal transduction"/>
    <property type="evidence" value="ECO:0007669"/>
    <property type="project" value="InterPro"/>
</dbReference>
<dbReference type="InterPro" id="IPR002110">
    <property type="entry name" value="Ankyrin_rpt"/>
</dbReference>
<keyword evidence="6" id="KW-1185">Reference proteome</keyword>
<organism evidence="5 6">
    <name type="scientific">Cherax quadricarinatus</name>
    <name type="common">Australian red claw crayfish</name>
    <dbReference type="NCBI Taxonomy" id="27406"/>
    <lineage>
        <taxon>Eukaryota</taxon>
        <taxon>Metazoa</taxon>
        <taxon>Ecdysozoa</taxon>
        <taxon>Arthropoda</taxon>
        <taxon>Crustacea</taxon>
        <taxon>Multicrustacea</taxon>
        <taxon>Malacostraca</taxon>
        <taxon>Eumalacostraca</taxon>
        <taxon>Eucarida</taxon>
        <taxon>Decapoda</taxon>
        <taxon>Pleocyemata</taxon>
        <taxon>Astacidea</taxon>
        <taxon>Parastacoidea</taxon>
        <taxon>Parastacidae</taxon>
        <taxon>Cherax</taxon>
    </lineage>
</organism>
<dbReference type="PROSITE" id="PS50297">
    <property type="entry name" value="ANK_REP_REGION"/>
    <property type="match status" value="3"/>
</dbReference>
<feature type="repeat" description="ANK" evidence="3">
    <location>
        <begin position="144"/>
        <end position="176"/>
    </location>
</feature>
<name>A0AAW0Y290_CHEQU</name>
<dbReference type="SMART" id="SM00969">
    <property type="entry name" value="SOCS_box"/>
    <property type="match status" value="1"/>
</dbReference>
<dbReference type="SMART" id="SM00248">
    <property type="entry name" value="ANK"/>
    <property type="match status" value="3"/>
</dbReference>
<accession>A0AAW0Y290</accession>
<dbReference type="Gene3D" id="1.10.750.20">
    <property type="entry name" value="SOCS box"/>
    <property type="match status" value="1"/>
</dbReference>
<dbReference type="Gene3D" id="1.25.40.20">
    <property type="entry name" value="Ankyrin repeat-containing domain"/>
    <property type="match status" value="1"/>
</dbReference>
<dbReference type="InterPro" id="IPR001496">
    <property type="entry name" value="SOCS_box"/>
</dbReference>
<keyword evidence="1" id="KW-0677">Repeat</keyword>